<reference evidence="2" key="1">
    <citation type="submission" date="2016-07" db="EMBL/GenBank/DDBJ databases">
        <title>Nontailed viruses are major unrecognized killers of bacteria in the ocean.</title>
        <authorList>
            <person name="Kauffman K."/>
            <person name="Hussain F."/>
            <person name="Yang J."/>
            <person name="Arevalo P."/>
            <person name="Brown J."/>
            <person name="Cutler M."/>
            <person name="Kelly L."/>
            <person name="Polz M.F."/>
        </authorList>
    </citation>
    <scope>NUCLEOTIDE SEQUENCE [LARGE SCALE GENOMIC DNA]</scope>
    <source>
        <strain evidence="2">10N.261.46.F8</strain>
    </source>
</reference>
<dbReference type="RefSeq" id="WP_102434414.1">
    <property type="nucleotide sequence ID" value="NZ_CAWNVI010000065.1"/>
</dbReference>
<proteinExistence type="predicted"/>
<dbReference type="EMBL" id="MCZK01000065">
    <property type="protein sequence ID" value="PMM74061.1"/>
    <property type="molecule type" value="Genomic_DNA"/>
</dbReference>
<dbReference type="SUPFAM" id="SSF56112">
    <property type="entry name" value="Protein kinase-like (PK-like)"/>
    <property type="match status" value="1"/>
</dbReference>
<dbReference type="InterPro" id="IPR011009">
    <property type="entry name" value="Kinase-like_dom_sf"/>
</dbReference>
<accession>A0A2N7KEF2</accession>
<organism evidence="1 2">
    <name type="scientific">Vibrio lentus</name>
    <dbReference type="NCBI Taxonomy" id="136468"/>
    <lineage>
        <taxon>Bacteria</taxon>
        <taxon>Pseudomonadati</taxon>
        <taxon>Pseudomonadota</taxon>
        <taxon>Gammaproteobacteria</taxon>
        <taxon>Vibrionales</taxon>
        <taxon>Vibrionaceae</taxon>
        <taxon>Vibrio</taxon>
    </lineage>
</organism>
<protein>
    <submittedName>
        <fullName evidence="1">Capsular biosynthesis protein</fullName>
    </submittedName>
</protein>
<gene>
    <name evidence="1" type="ORF">BCT49_24465</name>
</gene>
<dbReference type="InterPro" id="IPR029044">
    <property type="entry name" value="Nucleotide-diphossugar_trans"/>
</dbReference>
<name>A0A2N7KEF2_9VIBR</name>
<dbReference type="OrthoDB" id="9814110at2"/>
<dbReference type="AlphaFoldDB" id="A0A2N7KEF2"/>
<comment type="caution">
    <text evidence="1">The sequence shown here is derived from an EMBL/GenBank/DDBJ whole genome shotgun (WGS) entry which is preliminary data.</text>
</comment>
<dbReference type="SUPFAM" id="SSF53448">
    <property type="entry name" value="Nucleotide-diphospho-sugar transferases"/>
    <property type="match status" value="1"/>
</dbReference>
<dbReference type="Proteomes" id="UP000235406">
    <property type="component" value="Unassembled WGS sequence"/>
</dbReference>
<evidence type="ECO:0000313" key="1">
    <source>
        <dbReference type="EMBL" id="PMM74061.1"/>
    </source>
</evidence>
<sequence length="531" mass="61453">MFLIMAGAYIGQELRSEFGKIPPTFLPLGNKRLFQHQLNLIPEGQSIYMSVPETYNISEIDKNRLDEHNVKVVEIPDDLSLGQSLVVSLNLISKPLEDSLHILFGDTLLKTLPEGDDVIATSKINDSYDWSAVSDNSIDWLSESKGYIDDLQNNIVCGYFKFSQPRILIRSIIKAKWFFLEGLNRYHNDIGITSVHVNNWLDFGHVNTYYHSKAEFTTQRSFNNLVINSKWIEKSSFKNKKIKAEANWFSSIPAMMQRFVPQFLGEKYLENGHYSYKLEYLHNTALNELFVFSEVPDLIWNKIINHCLDFIDECFTYEAPLDKVSTNIDQLFGEKTNERLNEFEKIKNIGKKDIWSFNNTSTISIDDILELSNKWLPTTSQASSLMHGDFCFSNILYDFRTDRVKTIDPRGLTPDGEITIYGDVRYDLAKLSHSILGMYDWIISGYYSVNIDYNKKSIELNIDGESKHKETQALFIELVEIRYGLTALNLYAMQLQLFLSMLPLHVDDKNRQDALFANAFRLYELMKGYEK</sequence>
<evidence type="ECO:0000313" key="2">
    <source>
        <dbReference type="Proteomes" id="UP000235406"/>
    </source>
</evidence>